<dbReference type="EMBL" id="CP002271">
    <property type="protein sequence ID" value="ADO71311.1"/>
    <property type="molecule type" value="Genomic_DNA"/>
</dbReference>
<keyword evidence="3" id="KW-1185">Reference proteome</keyword>
<sequence length="103" mass="10871">MLHALGAKDAQPLRRELPALLQASDAHLLASLPSLQEPRGSSRPPLCADTALSHPTPEQEEATQRVSEAKGPNLSACPTGSSQRTPTGDPPPEASSADSRTRW</sequence>
<proteinExistence type="predicted"/>
<gene>
    <name evidence="2" type="ordered locus">STAUR_3521</name>
</gene>
<dbReference type="Proteomes" id="UP000001351">
    <property type="component" value="Chromosome"/>
</dbReference>
<organism evidence="2 3">
    <name type="scientific">Stigmatella aurantiaca (strain DW4/3-1)</name>
    <dbReference type="NCBI Taxonomy" id="378806"/>
    <lineage>
        <taxon>Bacteria</taxon>
        <taxon>Pseudomonadati</taxon>
        <taxon>Myxococcota</taxon>
        <taxon>Myxococcia</taxon>
        <taxon>Myxococcales</taxon>
        <taxon>Cystobacterineae</taxon>
        <taxon>Archangiaceae</taxon>
        <taxon>Stigmatella</taxon>
    </lineage>
</organism>
<dbReference type="eggNOG" id="COG2186">
    <property type="taxonomic scope" value="Bacteria"/>
</dbReference>
<feature type="compositionally biased region" description="Polar residues" evidence="1">
    <location>
        <begin position="76"/>
        <end position="86"/>
    </location>
</feature>
<accession>E3FCK2</accession>
<feature type="region of interest" description="Disordered" evidence="1">
    <location>
        <begin position="32"/>
        <end position="103"/>
    </location>
</feature>
<name>E3FCK2_STIAD</name>
<dbReference type="HOGENOM" id="CLU_2262121_0_0_7"/>
<evidence type="ECO:0000313" key="2">
    <source>
        <dbReference type="EMBL" id="ADO71311.1"/>
    </source>
</evidence>
<dbReference type="KEGG" id="sur:STAUR_3521"/>
<reference evidence="2 3" key="1">
    <citation type="journal article" date="2011" name="Mol. Biol. Evol.">
        <title>Comparative genomic analysis of fruiting body formation in Myxococcales.</title>
        <authorList>
            <person name="Huntley S."/>
            <person name="Hamann N."/>
            <person name="Wegener-Feldbrugge S."/>
            <person name="Treuner-Lange A."/>
            <person name="Kube M."/>
            <person name="Reinhardt R."/>
            <person name="Klages S."/>
            <person name="Muller R."/>
            <person name="Ronning C.M."/>
            <person name="Nierman W.C."/>
            <person name="Sogaard-Andersen L."/>
        </authorList>
    </citation>
    <scope>NUCLEOTIDE SEQUENCE [LARGE SCALE GENOMIC DNA]</scope>
    <source>
        <strain evidence="2 3">DW4/3-1</strain>
    </source>
</reference>
<evidence type="ECO:0000313" key="3">
    <source>
        <dbReference type="Proteomes" id="UP000001351"/>
    </source>
</evidence>
<protein>
    <submittedName>
        <fullName evidence="2">GntR-like Transcriptional regulator</fullName>
    </submittedName>
</protein>
<dbReference type="AlphaFoldDB" id="E3FCK2"/>
<evidence type="ECO:0000256" key="1">
    <source>
        <dbReference type="SAM" id="MobiDB-lite"/>
    </source>
</evidence>